<evidence type="ECO:0000313" key="4">
    <source>
        <dbReference type="Proteomes" id="UP000640614"/>
    </source>
</evidence>
<feature type="chain" id="PRO_5046619829" evidence="1">
    <location>
        <begin position="23"/>
        <end position="326"/>
    </location>
</feature>
<dbReference type="Gene3D" id="3.10.620.30">
    <property type="match status" value="1"/>
</dbReference>
<dbReference type="SMART" id="SM00460">
    <property type="entry name" value="TGc"/>
    <property type="match status" value="1"/>
</dbReference>
<proteinExistence type="predicted"/>
<protein>
    <submittedName>
        <fullName evidence="3">Transglutaminase</fullName>
    </submittedName>
</protein>
<name>A0ABR9TGT0_9FLAO</name>
<dbReference type="PANTHER" id="PTHR46333">
    <property type="entry name" value="CYTOKINESIS PROTEIN 3"/>
    <property type="match status" value="1"/>
</dbReference>
<dbReference type="InterPro" id="IPR002931">
    <property type="entry name" value="Transglutaminase-like"/>
</dbReference>
<reference evidence="3 4" key="1">
    <citation type="submission" date="2018-07" db="EMBL/GenBank/DDBJ databases">
        <title>Genome assembly of strain KB82.</title>
        <authorList>
            <person name="Kukolya J."/>
            <person name="Horvath B."/>
            <person name="Nagy I."/>
            <person name="Toth A."/>
        </authorList>
    </citation>
    <scope>NUCLEOTIDE SEQUENCE [LARGE SCALE GENOMIC DNA]</scope>
    <source>
        <strain evidence="3 4">Kb82</strain>
    </source>
</reference>
<dbReference type="PANTHER" id="PTHR46333:SF2">
    <property type="entry name" value="CYTOKINESIS PROTEIN 3"/>
    <property type="match status" value="1"/>
</dbReference>
<organism evidence="3 4">
    <name type="scientific">Flavobacterium hungaricum</name>
    <dbReference type="NCBI Taxonomy" id="2082725"/>
    <lineage>
        <taxon>Bacteria</taxon>
        <taxon>Pseudomonadati</taxon>
        <taxon>Bacteroidota</taxon>
        <taxon>Flavobacteriia</taxon>
        <taxon>Flavobacteriales</taxon>
        <taxon>Flavobacteriaceae</taxon>
        <taxon>Flavobacterium</taxon>
    </lineage>
</organism>
<dbReference type="SUPFAM" id="SSF54001">
    <property type="entry name" value="Cysteine proteinases"/>
    <property type="match status" value="1"/>
</dbReference>
<dbReference type="RefSeq" id="WP_193844897.1">
    <property type="nucleotide sequence ID" value="NZ_PRDM01000001.1"/>
</dbReference>
<dbReference type="EMBL" id="PRDM01000001">
    <property type="protein sequence ID" value="MBE8723862.1"/>
    <property type="molecule type" value="Genomic_DNA"/>
</dbReference>
<dbReference type="InterPro" id="IPR052557">
    <property type="entry name" value="CAP/Cytokinesis_protein"/>
</dbReference>
<dbReference type="InterPro" id="IPR038765">
    <property type="entry name" value="Papain-like_cys_pep_sf"/>
</dbReference>
<keyword evidence="4" id="KW-1185">Reference proteome</keyword>
<comment type="caution">
    <text evidence="3">The sequence shown here is derived from an EMBL/GenBank/DDBJ whole genome shotgun (WGS) entry which is preliminary data.</text>
</comment>
<sequence length="326" mass="37763">MKIKKIVFTILIISLLINSSFAQKYNAIESIVLKYPNFGSTEKLAERIQKDFTSEHDKARAIYSWIALNIDYDLKTFLDPPAPKSISYKNKAEEDKKIQLLNAETTRKAFRSRKAVCEGYSLLYAHLAALTGLRCQVIVGDARVTPQDIGRRNFIINHAWNKVQIDGKWIVVDATWGGGSYDYRRKILVKKFTPVYFDTDLKYFNVKHYPEDAMYKGNTGNKTEFLNAPLIYSSFIEEEAEILLPYSGVIMANEGDKIAFKIKNIDRLDDLYYLDKKEERMKLENVKEENGVLEFQITYSRKLGRFITLYLFNKNFATFKIVPKTT</sequence>
<accession>A0ABR9TGT0</accession>
<evidence type="ECO:0000259" key="2">
    <source>
        <dbReference type="SMART" id="SM00460"/>
    </source>
</evidence>
<feature type="domain" description="Transglutaminase-like" evidence="2">
    <location>
        <begin position="109"/>
        <end position="176"/>
    </location>
</feature>
<keyword evidence="1" id="KW-0732">Signal</keyword>
<dbReference type="Proteomes" id="UP000640614">
    <property type="component" value="Unassembled WGS sequence"/>
</dbReference>
<gene>
    <name evidence="3" type="ORF">C4F50_02805</name>
</gene>
<evidence type="ECO:0000256" key="1">
    <source>
        <dbReference type="SAM" id="SignalP"/>
    </source>
</evidence>
<dbReference type="Pfam" id="PF01841">
    <property type="entry name" value="Transglut_core"/>
    <property type="match status" value="1"/>
</dbReference>
<evidence type="ECO:0000313" key="3">
    <source>
        <dbReference type="EMBL" id="MBE8723862.1"/>
    </source>
</evidence>
<feature type="signal peptide" evidence="1">
    <location>
        <begin position="1"/>
        <end position="22"/>
    </location>
</feature>